<protein>
    <submittedName>
        <fullName evidence="1">Putative ovule protein</fullName>
    </submittedName>
</protein>
<dbReference type="EMBL" id="GEDG01018788">
    <property type="protein sequence ID" value="JAP20489.1"/>
    <property type="molecule type" value="Transcribed_RNA"/>
</dbReference>
<evidence type="ECO:0000313" key="1">
    <source>
        <dbReference type="EMBL" id="JAP20489.1"/>
    </source>
</evidence>
<proteinExistence type="predicted"/>
<dbReference type="EMBL" id="GEDG01023153">
    <property type="protein sequence ID" value="JAP16950.1"/>
    <property type="molecule type" value="Transcribed_RNA"/>
</dbReference>
<dbReference type="AlphaFoldDB" id="A0A0V0HKY8"/>
<organism evidence="1">
    <name type="scientific">Solanum chacoense</name>
    <name type="common">Chaco potato</name>
    <dbReference type="NCBI Taxonomy" id="4108"/>
    <lineage>
        <taxon>Eukaryota</taxon>
        <taxon>Viridiplantae</taxon>
        <taxon>Streptophyta</taxon>
        <taxon>Embryophyta</taxon>
        <taxon>Tracheophyta</taxon>
        <taxon>Spermatophyta</taxon>
        <taxon>Magnoliopsida</taxon>
        <taxon>eudicotyledons</taxon>
        <taxon>Gunneridae</taxon>
        <taxon>Pentapetalae</taxon>
        <taxon>asterids</taxon>
        <taxon>lamiids</taxon>
        <taxon>Solanales</taxon>
        <taxon>Solanaceae</taxon>
        <taxon>Solanoideae</taxon>
        <taxon>Solaneae</taxon>
        <taxon>Solanum</taxon>
    </lineage>
</organism>
<sequence length="89" mass="10248">MKENIFRKCFSIFSCLVGLNVLENVFQINSFSSNLRKMTSLQNLRKTFSKTLFQLPIKKKLLKKSIYLVPTLKPAPQPSPPPPQKKIII</sequence>
<name>A0A0V0HKY8_SOLCH</name>
<accession>A0A0V0HKY8</accession>
<reference evidence="1" key="1">
    <citation type="submission" date="2015-12" db="EMBL/GenBank/DDBJ databases">
        <title>Gene expression during late stages of embryo sac development: a critical building block for successful pollen-pistil interactions.</title>
        <authorList>
            <person name="Liu Y."/>
            <person name="Joly V."/>
            <person name="Sabar M."/>
            <person name="Matton D.P."/>
        </authorList>
    </citation>
    <scope>NUCLEOTIDE SEQUENCE</scope>
</reference>